<name>A0A6A6ZV25_9PLEO</name>
<dbReference type="EMBL" id="MU006229">
    <property type="protein sequence ID" value="KAF2824588.1"/>
    <property type="molecule type" value="Genomic_DNA"/>
</dbReference>
<dbReference type="Pfam" id="PF06985">
    <property type="entry name" value="HET"/>
    <property type="match status" value="1"/>
</dbReference>
<keyword evidence="3" id="KW-1185">Reference proteome</keyword>
<protein>
    <submittedName>
        <fullName evidence="2">HET-domain-containing protein</fullName>
    </submittedName>
</protein>
<dbReference type="InterPro" id="IPR010730">
    <property type="entry name" value="HET"/>
</dbReference>
<sequence>MKTHKQCRPQNNSIQTALPTRLIDVGTLKYPELRLCVPKEEDSFRYGALSYCWGKLTEDDKHKFCTTKDNFPSRQRGINEFILPKTHRDAVWICRNLGIEYLWIDSHCIIQLGDNGDDWKHEAQLMEEVYSSAYCVLAAASATSVNAGFLDQEVNSEYIYARDHSDRRLYVSTNVEDFDQHVEEGPLNKRPWVLQERYPARRTLHFAADQVYWECGEEMYCGNLAQLRRRKIGRGLASDPYFPSTLTTLCTFESWNFIRSLLENYSKRELAEPNDRRYAVSGLGERLARVLTCGSSYGVFEKYLYRNLLWYLVPRKNDETKSILLGHDIPSWSWMAYSGGIKFVKIPFGGVSWIKHDYLKLKERDGVITADLGEIPSCTTRPCEERHVLVDAGVERGWIQYDVEGDEEPYATLHALPYQRLLRLYNKDATRSDRKPPNYRLSDEQDLAFERYLDAIDAIGYGIHRGLVTAQAYALMKESYMGLDEAPPPLGKNWGRRWLKRHPKYRRVKAKPIEEPEALRGWFNLLESFTQKLGIQPEDLYNMDETGCRIGVATNQYVYMKNGRQVFIPNANNRKLITLVPWL</sequence>
<dbReference type="PANTHER" id="PTHR33112">
    <property type="entry name" value="DOMAIN PROTEIN, PUTATIVE-RELATED"/>
    <property type="match status" value="1"/>
</dbReference>
<proteinExistence type="predicted"/>
<evidence type="ECO:0000313" key="2">
    <source>
        <dbReference type="EMBL" id="KAF2824588.1"/>
    </source>
</evidence>
<evidence type="ECO:0000259" key="1">
    <source>
        <dbReference type="Pfam" id="PF06985"/>
    </source>
</evidence>
<organism evidence="2 3">
    <name type="scientific">Ophiobolus disseminans</name>
    <dbReference type="NCBI Taxonomy" id="1469910"/>
    <lineage>
        <taxon>Eukaryota</taxon>
        <taxon>Fungi</taxon>
        <taxon>Dikarya</taxon>
        <taxon>Ascomycota</taxon>
        <taxon>Pezizomycotina</taxon>
        <taxon>Dothideomycetes</taxon>
        <taxon>Pleosporomycetidae</taxon>
        <taxon>Pleosporales</taxon>
        <taxon>Pleosporineae</taxon>
        <taxon>Phaeosphaeriaceae</taxon>
        <taxon>Ophiobolus</taxon>
    </lineage>
</organism>
<dbReference type="Proteomes" id="UP000799424">
    <property type="component" value="Unassembled WGS sequence"/>
</dbReference>
<reference evidence="2" key="1">
    <citation type="journal article" date="2020" name="Stud. Mycol.">
        <title>101 Dothideomycetes genomes: a test case for predicting lifestyles and emergence of pathogens.</title>
        <authorList>
            <person name="Haridas S."/>
            <person name="Albert R."/>
            <person name="Binder M."/>
            <person name="Bloem J."/>
            <person name="Labutti K."/>
            <person name="Salamov A."/>
            <person name="Andreopoulos B."/>
            <person name="Baker S."/>
            <person name="Barry K."/>
            <person name="Bills G."/>
            <person name="Bluhm B."/>
            <person name="Cannon C."/>
            <person name="Castanera R."/>
            <person name="Culley D."/>
            <person name="Daum C."/>
            <person name="Ezra D."/>
            <person name="Gonzalez J."/>
            <person name="Henrissat B."/>
            <person name="Kuo A."/>
            <person name="Liang C."/>
            <person name="Lipzen A."/>
            <person name="Lutzoni F."/>
            <person name="Magnuson J."/>
            <person name="Mondo S."/>
            <person name="Nolan M."/>
            <person name="Ohm R."/>
            <person name="Pangilinan J."/>
            <person name="Park H.-J."/>
            <person name="Ramirez L."/>
            <person name="Alfaro M."/>
            <person name="Sun H."/>
            <person name="Tritt A."/>
            <person name="Yoshinaga Y."/>
            <person name="Zwiers L.-H."/>
            <person name="Turgeon B."/>
            <person name="Goodwin S."/>
            <person name="Spatafora J."/>
            <person name="Crous P."/>
            <person name="Grigoriev I."/>
        </authorList>
    </citation>
    <scope>NUCLEOTIDE SEQUENCE</scope>
    <source>
        <strain evidence="2">CBS 113818</strain>
    </source>
</reference>
<dbReference type="AlphaFoldDB" id="A0A6A6ZV25"/>
<dbReference type="OrthoDB" id="4161196at2759"/>
<dbReference type="PANTHER" id="PTHR33112:SF10">
    <property type="entry name" value="TOL"/>
    <property type="match status" value="1"/>
</dbReference>
<accession>A0A6A6ZV25</accession>
<feature type="domain" description="Heterokaryon incompatibility" evidence="1">
    <location>
        <begin position="46"/>
        <end position="196"/>
    </location>
</feature>
<evidence type="ECO:0000313" key="3">
    <source>
        <dbReference type="Proteomes" id="UP000799424"/>
    </source>
</evidence>
<gene>
    <name evidence="2" type="ORF">CC86DRAFT_407757</name>
</gene>